<dbReference type="PANTHER" id="PTHR43591:SF10">
    <property type="entry name" value="ABC TRANSMEMBRANE TYPE-1 DOMAIN-CONTAINING PROTEIN-RELATED"/>
    <property type="match status" value="1"/>
</dbReference>
<keyword evidence="3" id="KW-1185">Reference proteome</keyword>
<dbReference type="Pfam" id="PF13489">
    <property type="entry name" value="Methyltransf_23"/>
    <property type="match status" value="1"/>
</dbReference>
<evidence type="ECO:0000256" key="1">
    <source>
        <dbReference type="ARBA" id="ARBA00038158"/>
    </source>
</evidence>
<dbReference type="SUPFAM" id="SSF53335">
    <property type="entry name" value="S-adenosyl-L-methionine-dependent methyltransferases"/>
    <property type="match status" value="1"/>
</dbReference>
<protein>
    <recommendedName>
        <fullName evidence="4">Methyltransferase domain-containing protein</fullName>
    </recommendedName>
</protein>
<organism evidence="2 3">
    <name type="scientific">Cephalotrichum gorgonifer</name>
    <dbReference type="NCBI Taxonomy" id="2041049"/>
    <lineage>
        <taxon>Eukaryota</taxon>
        <taxon>Fungi</taxon>
        <taxon>Dikarya</taxon>
        <taxon>Ascomycota</taxon>
        <taxon>Pezizomycotina</taxon>
        <taxon>Sordariomycetes</taxon>
        <taxon>Hypocreomycetidae</taxon>
        <taxon>Microascales</taxon>
        <taxon>Microascaceae</taxon>
        <taxon>Cephalotrichum</taxon>
    </lineage>
</organism>
<gene>
    <name evidence="2" type="ORF">DNG_03961</name>
</gene>
<dbReference type="PANTHER" id="PTHR43591">
    <property type="entry name" value="METHYLTRANSFERASE"/>
    <property type="match status" value="1"/>
</dbReference>
<dbReference type="GO" id="GO:0008168">
    <property type="term" value="F:methyltransferase activity"/>
    <property type="evidence" value="ECO:0007669"/>
    <property type="project" value="TreeGrafter"/>
</dbReference>
<dbReference type="InterPro" id="IPR029063">
    <property type="entry name" value="SAM-dependent_MTases_sf"/>
</dbReference>
<accession>A0AAE8SUG4</accession>
<name>A0AAE8SUG4_9PEZI</name>
<sequence>MGIKSYFAAPNYTCHPDGPVSLGSIITDPQNPEYCLATKRVPIPESAIFVVSQENYKEELKEKNTTKASLWLKFLEWMGFEVSGSKEDDVLRVAKFDRLETRTFVPSSDYITTSLKEPEVRRFLLRDDDEEEEALIYMITGVKIAHGVDFTEKTVRKSEGKLSANADGSIADLPLGGKASAERSAGGEQSSHFEIKTTPIVFAYRLQQIRYRKGVQPTHQPYLEGALYGVGNRDDATEDGLHAEKGAETIVFLGLDEDDVTGDDMGLESVELEDGGDVRHGDGVEKRSTIQLSTNNCETSLSLASIDIRLLSYSILSARSFFTASLSSSVLDYPVEHGRRYHAYRKGSYLFPNDDRENERLDVMHHIVLKTIKGLYLAPIDKESVQNILDVGTGTGAFAIELGDSFPGAQVIGCDLSPIQPTWTAPNVKFQIDDVESEWTYPFSFDFIVSRGMAASIGNWNGLASSIYKNLKPGGWVEFQDYDDYRSDDGTLTDDTHFRKWNRALSKGLVSINRDPCPGPKLRSYAEKAGFVNIREEIFKIPLGPWAKDPELKQIGMMNLVQMLDGLEAFSLKMFDMMGYTRAETEVLLANVRKELKGRAFHAYGTLYVVYGQKPEVEK</sequence>
<evidence type="ECO:0000313" key="2">
    <source>
        <dbReference type="EMBL" id="SPO01214.1"/>
    </source>
</evidence>
<dbReference type="AlphaFoldDB" id="A0AAE8SUG4"/>
<dbReference type="Gene3D" id="3.40.50.150">
    <property type="entry name" value="Vaccinia Virus protein VP39"/>
    <property type="match status" value="1"/>
</dbReference>
<evidence type="ECO:0008006" key="4">
    <source>
        <dbReference type="Google" id="ProtNLM"/>
    </source>
</evidence>
<comment type="caution">
    <text evidence="2">The sequence shown here is derived from an EMBL/GenBank/DDBJ whole genome shotgun (WGS) entry which is preliminary data.</text>
</comment>
<reference evidence="2" key="1">
    <citation type="submission" date="2018-03" db="EMBL/GenBank/DDBJ databases">
        <authorList>
            <person name="Guldener U."/>
        </authorList>
    </citation>
    <scope>NUCLEOTIDE SEQUENCE</scope>
</reference>
<dbReference type="EMBL" id="ONZQ02000004">
    <property type="protein sequence ID" value="SPO01214.1"/>
    <property type="molecule type" value="Genomic_DNA"/>
</dbReference>
<comment type="similarity">
    <text evidence="1">Belongs to the methyltransferase superfamily. LaeA methyltransferase family.</text>
</comment>
<proteinExistence type="inferred from homology"/>
<dbReference type="CDD" id="cd02440">
    <property type="entry name" value="AdoMet_MTases"/>
    <property type="match status" value="1"/>
</dbReference>
<dbReference type="Proteomes" id="UP001187682">
    <property type="component" value="Unassembled WGS sequence"/>
</dbReference>
<evidence type="ECO:0000313" key="3">
    <source>
        <dbReference type="Proteomes" id="UP001187682"/>
    </source>
</evidence>